<sequence>MNRTNTILIQAVSLGLLGALAPAQAQLLQPVAATQAQAILKPFAPAGTILTRGTTKITLDVVGGRTVGVLAEASLGNAEDAARAVLAAWGSPEENLAGLVKTFNDPKFQATARAGFVETTDDSGADLIAVKLTGTGAAARWNVYAAVNIQPDSLFPATTNALGNAGAPNVIRIFSDFQCPYCKQLWDTALVGWKAKPAEYRVLHHQFPLSFHKNAFAAAEASECAGAQGKFGAYADVLFARFSEWTPQAAPAANTSFNAYAKTAGLNATTFKLCLGSHSKKASVDAQFAAGKRVAVQGTPTVFLNGVKLADYTDAEELATAQAITTAKPSAGTVIGQRLQSFR</sequence>
<evidence type="ECO:0000313" key="9">
    <source>
        <dbReference type="Proteomes" id="UP000077363"/>
    </source>
</evidence>
<evidence type="ECO:0000256" key="4">
    <source>
        <dbReference type="ARBA" id="ARBA00023157"/>
    </source>
</evidence>
<dbReference type="Gene3D" id="3.40.30.10">
    <property type="entry name" value="Glutaredoxin"/>
    <property type="match status" value="1"/>
</dbReference>
<protein>
    <submittedName>
        <fullName evidence="8">DSBA oxidoreductase</fullName>
    </submittedName>
</protein>
<evidence type="ECO:0000256" key="1">
    <source>
        <dbReference type="ARBA" id="ARBA00005791"/>
    </source>
</evidence>
<evidence type="ECO:0000256" key="6">
    <source>
        <dbReference type="SAM" id="SignalP"/>
    </source>
</evidence>
<dbReference type="PATRIC" id="fig|1182568.3.peg.2018"/>
<organism evidence="8 9">
    <name type="scientific">Deinococcus puniceus</name>
    <dbReference type="NCBI Taxonomy" id="1182568"/>
    <lineage>
        <taxon>Bacteria</taxon>
        <taxon>Thermotogati</taxon>
        <taxon>Deinococcota</taxon>
        <taxon>Deinococci</taxon>
        <taxon>Deinococcales</taxon>
        <taxon>Deinococcaceae</taxon>
        <taxon>Deinococcus</taxon>
    </lineage>
</organism>
<accession>A0A172TAL6</accession>
<evidence type="ECO:0000256" key="5">
    <source>
        <dbReference type="ARBA" id="ARBA00023284"/>
    </source>
</evidence>
<evidence type="ECO:0000256" key="3">
    <source>
        <dbReference type="ARBA" id="ARBA00023002"/>
    </source>
</evidence>
<feature type="chain" id="PRO_5008000571" evidence="6">
    <location>
        <begin position="26"/>
        <end position="343"/>
    </location>
</feature>
<keyword evidence="4" id="KW-1015">Disulfide bond</keyword>
<gene>
    <name evidence="8" type="ORF">SU48_09685</name>
</gene>
<dbReference type="EMBL" id="CP011387">
    <property type="protein sequence ID" value="ANE44002.1"/>
    <property type="molecule type" value="Genomic_DNA"/>
</dbReference>
<evidence type="ECO:0000256" key="2">
    <source>
        <dbReference type="ARBA" id="ARBA00022729"/>
    </source>
</evidence>
<dbReference type="PANTHER" id="PTHR13887">
    <property type="entry name" value="GLUTATHIONE S-TRANSFERASE KAPPA"/>
    <property type="match status" value="1"/>
</dbReference>
<dbReference type="RefSeq" id="WP_064015077.1">
    <property type="nucleotide sequence ID" value="NZ_CP011387.1"/>
</dbReference>
<evidence type="ECO:0000313" key="8">
    <source>
        <dbReference type="EMBL" id="ANE44002.1"/>
    </source>
</evidence>
<dbReference type="Pfam" id="PF13462">
    <property type="entry name" value="Thioredoxin_4"/>
    <property type="match status" value="1"/>
</dbReference>
<dbReference type="Proteomes" id="UP000077363">
    <property type="component" value="Chromosome"/>
</dbReference>
<dbReference type="InterPro" id="IPR012336">
    <property type="entry name" value="Thioredoxin-like_fold"/>
</dbReference>
<feature type="domain" description="Thioredoxin-like fold" evidence="7">
    <location>
        <begin position="158"/>
        <end position="319"/>
    </location>
</feature>
<proteinExistence type="inferred from homology"/>
<name>A0A172TAL6_9DEIO</name>
<dbReference type="InterPro" id="IPR036249">
    <property type="entry name" value="Thioredoxin-like_sf"/>
</dbReference>
<keyword evidence="2 6" id="KW-0732">Signal</keyword>
<keyword evidence="9" id="KW-1185">Reference proteome</keyword>
<evidence type="ECO:0000259" key="7">
    <source>
        <dbReference type="Pfam" id="PF13462"/>
    </source>
</evidence>
<feature type="signal peptide" evidence="6">
    <location>
        <begin position="1"/>
        <end position="25"/>
    </location>
</feature>
<dbReference type="OrthoDB" id="9784686at2"/>
<dbReference type="STRING" id="1182568.SU48_09685"/>
<dbReference type="SUPFAM" id="SSF52833">
    <property type="entry name" value="Thioredoxin-like"/>
    <property type="match status" value="1"/>
</dbReference>
<dbReference type="AlphaFoldDB" id="A0A172TAL6"/>
<dbReference type="GO" id="GO:0016491">
    <property type="term" value="F:oxidoreductase activity"/>
    <property type="evidence" value="ECO:0007669"/>
    <property type="project" value="UniProtKB-KW"/>
</dbReference>
<keyword evidence="5" id="KW-0676">Redox-active center</keyword>
<dbReference type="KEGG" id="dpu:SU48_09685"/>
<keyword evidence="3" id="KW-0560">Oxidoreductase</keyword>
<reference evidence="8 9" key="1">
    <citation type="submission" date="2015-01" db="EMBL/GenBank/DDBJ databases">
        <title>Deinococcus puniceus/DY1/ whole genome sequencing.</title>
        <authorList>
            <person name="Kim M.K."/>
            <person name="Srinivasan S."/>
            <person name="Lee J.-J."/>
        </authorList>
    </citation>
    <scope>NUCLEOTIDE SEQUENCE [LARGE SCALE GENOMIC DNA]</scope>
    <source>
        <strain evidence="8 9">DY1</strain>
    </source>
</reference>
<comment type="similarity">
    <text evidence="1">Belongs to the thioredoxin family. DsbA subfamily.</text>
</comment>
<dbReference type="CDD" id="cd02972">
    <property type="entry name" value="DsbA_family"/>
    <property type="match status" value="1"/>
</dbReference>
<dbReference type="PANTHER" id="PTHR13887:SF14">
    <property type="entry name" value="DISULFIDE BOND FORMATION PROTEIN D"/>
    <property type="match status" value="1"/>
</dbReference>